<keyword evidence="2" id="KW-1185">Reference proteome</keyword>
<dbReference type="RefSeq" id="WP_157459629.1">
    <property type="nucleotide sequence ID" value="NZ_WQLB01000016.1"/>
</dbReference>
<organism evidence="1 2">
    <name type="scientific">Deinococcus arboris</name>
    <dbReference type="NCBI Taxonomy" id="2682977"/>
    <lineage>
        <taxon>Bacteria</taxon>
        <taxon>Thermotogati</taxon>
        <taxon>Deinococcota</taxon>
        <taxon>Deinococci</taxon>
        <taxon>Deinococcales</taxon>
        <taxon>Deinococcaceae</taxon>
        <taxon>Deinococcus</taxon>
    </lineage>
</organism>
<dbReference type="Gene3D" id="3.40.50.1000">
    <property type="entry name" value="HAD superfamily/HAD-like"/>
    <property type="match status" value="1"/>
</dbReference>
<reference evidence="1 2" key="1">
    <citation type="submission" date="2019-12" db="EMBL/GenBank/DDBJ databases">
        <title>Deinococcus sp. HMF7620 Genome sequencing and assembly.</title>
        <authorList>
            <person name="Kang H."/>
            <person name="Kim H."/>
            <person name="Joh K."/>
        </authorList>
    </citation>
    <scope>NUCLEOTIDE SEQUENCE [LARGE SCALE GENOMIC DNA]</scope>
    <source>
        <strain evidence="1 2">HMF7620</strain>
    </source>
</reference>
<dbReference type="SUPFAM" id="SSF56784">
    <property type="entry name" value="HAD-like"/>
    <property type="match status" value="1"/>
</dbReference>
<sequence length="243" mass="25725">MTPAFLAFSDLDDTLFQTQAKCPPDADLALAAHHTVAARQSYTTGPQRQLMDFLQAAGGCLIPVTGRTPAAVARVQLPFAAEVICDHGATILEPDGQVSAEWAAHIQTLLANGAVLQVQAALGTLAAQHGCTLSTHEVDRAAYMHVLKHPQRGDLRAAYHAVRALGLPGLTVIANPSHISLLHAGVTKAAAVAFVRARYPAHLLTLGLGDSLSDLPFMRTCQFWLTPTGTQLDRALDPNGAHL</sequence>
<comment type="caution">
    <text evidence="1">The sequence shown here is derived from an EMBL/GenBank/DDBJ whole genome shotgun (WGS) entry which is preliminary data.</text>
</comment>
<accession>A0A7C9HSF5</accession>
<dbReference type="Gene3D" id="3.90.1070.10">
    <property type="match status" value="1"/>
</dbReference>
<protein>
    <recommendedName>
        <fullName evidence="3">Sucrose phosphatase-like domain-containing protein</fullName>
    </recommendedName>
</protein>
<dbReference type="Proteomes" id="UP000483286">
    <property type="component" value="Unassembled WGS sequence"/>
</dbReference>
<dbReference type="InterPro" id="IPR023214">
    <property type="entry name" value="HAD_sf"/>
</dbReference>
<evidence type="ECO:0000313" key="1">
    <source>
        <dbReference type="EMBL" id="MVN87573.1"/>
    </source>
</evidence>
<proteinExistence type="predicted"/>
<gene>
    <name evidence="1" type="ORF">GO986_12430</name>
</gene>
<evidence type="ECO:0008006" key="3">
    <source>
        <dbReference type="Google" id="ProtNLM"/>
    </source>
</evidence>
<dbReference type="AlphaFoldDB" id="A0A7C9HSF5"/>
<dbReference type="PIRSF" id="PIRSF030802">
    <property type="entry name" value="UCP030802"/>
    <property type="match status" value="1"/>
</dbReference>
<dbReference type="InterPro" id="IPR036412">
    <property type="entry name" value="HAD-like_sf"/>
</dbReference>
<dbReference type="InterPro" id="IPR024197">
    <property type="entry name" value="TPP-like"/>
</dbReference>
<dbReference type="EMBL" id="WQLB01000016">
    <property type="protein sequence ID" value="MVN87573.1"/>
    <property type="molecule type" value="Genomic_DNA"/>
</dbReference>
<name>A0A7C9HSF5_9DEIO</name>
<evidence type="ECO:0000313" key="2">
    <source>
        <dbReference type="Proteomes" id="UP000483286"/>
    </source>
</evidence>